<gene>
    <name evidence="1" type="ORF">THAOC_26087</name>
</gene>
<evidence type="ECO:0000313" key="1">
    <source>
        <dbReference type="EMBL" id="EJK54303.1"/>
    </source>
</evidence>
<evidence type="ECO:0000313" key="2">
    <source>
        <dbReference type="Proteomes" id="UP000266841"/>
    </source>
</evidence>
<reference evidence="1 2" key="1">
    <citation type="journal article" date="2012" name="Genome Biol.">
        <title>Genome and low-iron response of an oceanic diatom adapted to chronic iron limitation.</title>
        <authorList>
            <person name="Lommer M."/>
            <person name="Specht M."/>
            <person name="Roy A.S."/>
            <person name="Kraemer L."/>
            <person name="Andreson R."/>
            <person name="Gutowska M.A."/>
            <person name="Wolf J."/>
            <person name="Bergner S.V."/>
            <person name="Schilhabel M.B."/>
            <person name="Klostermeier U.C."/>
            <person name="Beiko R.G."/>
            <person name="Rosenstiel P."/>
            <person name="Hippler M."/>
            <person name="Laroche J."/>
        </authorList>
    </citation>
    <scope>NUCLEOTIDE SEQUENCE [LARGE SCALE GENOMIC DNA]</scope>
    <source>
        <strain evidence="1 2">CCMP1005</strain>
    </source>
</reference>
<accession>K0RKQ1</accession>
<comment type="caution">
    <text evidence="1">The sequence shown here is derived from an EMBL/GenBank/DDBJ whole genome shotgun (WGS) entry which is preliminary data.</text>
</comment>
<protein>
    <submittedName>
        <fullName evidence="1">Uncharacterized protein</fullName>
    </submittedName>
</protein>
<name>K0RKQ1_THAOC</name>
<organism evidence="1 2">
    <name type="scientific">Thalassiosira oceanica</name>
    <name type="common">Marine diatom</name>
    <dbReference type="NCBI Taxonomy" id="159749"/>
    <lineage>
        <taxon>Eukaryota</taxon>
        <taxon>Sar</taxon>
        <taxon>Stramenopiles</taxon>
        <taxon>Ochrophyta</taxon>
        <taxon>Bacillariophyta</taxon>
        <taxon>Coscinodiscophyceae</taxon>
        <taxon>Thalassiosirophycidae</taxon>
        <taxon>Thalassiosirales</taxon>
        <taxon>Thalassiosiraceae</taxon>
        <taxon>Thalassiosira</taxon>
    </lineage>
</organism>
<dbReference type="Proteomes" id="UP000266841">
    <property type="component" value="Unassembled WGS sequence"/>
</dbReference>
<sequence length="104" mass="11304">MHSALDGLTDAKKTKVLAVDTFDKAQQLNVVRGAKSSKDLDEEDDADKLATFELATAMLQPLPTIQSGGTIKAVCFMRLWIRRADMQSNPWRGSPYIGGGPKAP</sequence>
<dbReference type="AlphaFoldDB" id="K0RKQ1"/>
<dbReference type="EMBL" id="AGNL01036028">
    <property type="protein sequence ID" value="EJK54303.1"/>
    <property type="molecule type" value="Genomic_DNA"/>
</dbReference>
<proteinExistence type="predicted"/>
<keyword evidence="2" id="KW-1185">Reference proteome</keyword>